<dbReference type="GO" id="GO:0008081">
    <property type="term" value="F:phosphoric diester hydrolase activity"/>
    <property type="evidence" value="ECO:0007669"/>
    <property type="project" value="InterPro"/>
</dbReference>
<dbReference type="Gene3D" id="3.20.20.190">
    <property type="entry name" value="Phosphatidylinositol (PI) phosphodiesterase"/>
    <property type="match status" value="1"/>
</dbReference>
<dbReference type="PANTHER" id="PTHR13593:SF113">
    <property type="entry name" value="SI:DKEY-266F7.9"/>
    <property type="match status" value="1"/>
</dbReference>
<dbReference type="SUPFAM" id="SSF51695">
    <property type="entry name" value="PLC-like phosphodiesterases"/>
    <property type="match status" value="1"/>
</dbReference>
<evidence type="ECO:0000313" key="2">
    <source>
        <dbReference type="Proteomes" id="UP000824094"/>
    </source>
</evidence>
<dbReference type="CDD" id="cd08557">
    <property type="entry name" value="PI-PLCc_bacteria_like"/>
    <property type="match status" value="1"/>
</dbReference>
<sequence length="300" mass="34064">MIFDSWMEYIVPTAPMNRLIMPGAHNACTAGMNKMSCCQNGSLVDQMRYGVRHFCIRLDTDRKGNIVCCHGIAKGLTLSEALSGVKEFMDEHPEEVMLFDVREYYDQKLIGPLVLRYSAAPEKVDEILGQTIDPEKYAYTDFNELKEVTLGDIRAAGKRFILINDSEAYRFSKKCDINLPWEKKVNGSKAYEFTRETLRFLHDYPTEGLNIFQTQQTPNLGTQIGLTNPWKLDTELRKHFGYLIEGIRKDPEYLAAANVIAGDFMTEDYTKCSAILSLNLDKGYVIAGKEAEYAEGIKCN</sequence>
<organism evidence="1 2">
    <name type="scientific">Candidatus Stercoripulliclostridium merdigallinarum</name>
    <dbReference type="NCBI Taxonomy" id="2840951"/>
    <lineage>
        <taxon>Bacteria</taxon>
        <taxon>Bacillati</taxon>
        <taxon>Bacillota</taxon>
        <taxon>Clostridia</taxon>
        <taxon>Eubacteriales</taxon>
        <taxon>Candidatus Stercoripulliclostridium</taxon>
    </lineage>
</organism>
<dbReference type="PROSITE" id="PS50007">
    <property type="entry name" value="PIPLC_X_DOMAIN"/>
    <property type="match status" value="1"/>
</dbReference>
<dbReference type="GO" id="GO:0006629">
    <property type="term" value="P:lipid metabolic process"/>
    <property type="evidence" value="ECO:0007669"/>
    <property type="project" value="InterPro"/>
</dbReference>
<dbReference type="Proteomes" id="UP000824094">
    <property type="component" value="Unassembled WGS sequence"/>
</dbReference>
<dbReference type="InterPro" id="IPR051057">
    <property type="entry name" value="PI-PLC_domain"/>
</dbReference>
<proteinExistence type="predicted"/>
<name>A0A9D1MGS9_9FIRM</name>
<evidence type="ECO:0008006" key="3">
    <source>
        <dbReference type="Google" id="ProtNLM"/>
    </source>
</evidence>
<comment type="caution">
    <text evidence="1">The sequence shown here is derived from an EMBL/GenBank/DDBJ whole genome shotgun (WGS) entry which is preliminary data.</text>
</comment>
<dbReference type="EMBL" id="DVNF01000073">
    <property type="protein sequence ID" value="HIU60223.1"/>
    <property type="molecule type" value="Genomic_DNA"/>
</dbReference>
<dbReference type="AlphaFoldDB" id="A0A9D1MGS9"/>
<protein>
    <recommendedName>
        <fullName evidence="3">Phosphatidylinositol diacylglycerol-lyase</fullName>
    </recommendedName>
</protein>
<dbReference type="Pfam" id="PF26146">
    <property type="entry name" value="PI-PLC_X"/>
    <property type="match status" value="1"/>
</dbReference>
<evidence type="ECO:0000313" key="1">
    <source>
        <dbReference type="EMBL" id="HIU60223.1"/>
    </source>
</evidence>
<accession>A0A9D1MGS9</accession>
<reference evidence="1" key="1">
    <citation type="submission" date="2020-10" db="EMBL/GenBank/DDBJ databases">
        <authorList>
            <person name="Gilroy R."/>
        </authorList>
    </citation>
    <scope>NUCLEOTIDE SEQUENCE</scope>
    <source>
        <strain evidence="1">18911</strain>
    </source>
</reference>
<gene>
    <name evidence="1" type="ORF">IAB05_02390</name>
</gene>
<dbReference type="InterPro" id="IPR017946">
    <property type="entry name" value="PLC-like_Pdiesterase_TIM-brl"/>
</dbReference>
<reference evidence="1" key="2">
    <citation type="journal article" date="2021" name="PeerJ">
        <title>Extensive microbial diversity within the chicken gut microbiome revealed by metagenomics and culture.</title>
        <authorList>
            <person name="Gilroy R."/>
            <person name="Ravi A."/>
            <person name="Getino M."/>
            <person name="Pursley I."/>
            <person name="Horton D.L."/>
            <person name="Alikhan N.F."/>
            <person name="Baker D."/>
            <person name="Gharbi K."/>
            <person name="Hall N."/>
            <person name="Watson M."/>
            <person name="Adriaenssens E.M."/>
            <person name="Foster-Nyarko E."/>
            <person name="Jarju S."/>
            <person name="Secka A."/>
            <person name="Antonio M."/>
            <person name="Oren A."/>
            <person name="Chaudhuri R.R."/>
            <person name="La Ragione R."/>
            <person name="Hildebrand F."/>
            <person name="Pallen M.J."/>
        </authorList>
    </citation>
    <scope>NUCLEOTIDE SEQUENCE</scope>
    <source>
        <strain evidence="1">18911</strain>
    </source>
</reference>
<dbReference type="PANTHER" id="PTHR13593">
    <property type="match status" value="1"/>
</dbReference>